<dbReference type="InterPro" id="IPR052185">
    <property type="entry name" value="IPC_Synthase-Related"/>
</dbReference>
<dbReference type="InterPro" id="IPR026841">
    <property type="entry name" value="Aur1/Ipt1"/>
</dbReference>
<feature type="transmembrane region" description="Helical" evidence="6">
    <location>
        <begin position="196"/>
        <end position="216"/>
    </location>
</feature>
<dbReference type="KEGG" id="toy:FO059_04650"/>
<evidence type="ECO:0000313" key="8">
    <source>
        <dbReference type="EMBL" id="QDQ96763.1"/>
    </source>
</evidence>
<feature type="compositionally biased region" description="Low complexity" evidence="5">
    <location>
        <begin position="294"/>
        <end position="325"/>
    </location>
</feature>
<sequence>MNHNLTWQQAAWLAGAAAAVAAALWAWSSARRRRGAETPARALAAARLLREAAVVVGLYAVWQWVGGVAGRTTDGAVAHGQAILDLEHALHLPGEHAVQQWILPYASASQAANLYYATAHFGAMIALLIWLYARHRRAYGRVRTVVAVSTAACLAISLVAVAPPRLLPDAGFVDVAARYGQSVYAAAGALAPDEVAAMPSVHVAWAYIVACAVWRYGGRRWRWIGPAHLVLTVFVVVATANHYWLDGAAAIAVVAVCAAATAAGYRAAARVRGAVVSPAPSRRCVPPPGSTGHTAPRAAPRASTAPTCAPPTSSGGSPPSRTSTPRPAPPRRRPRAPSFR</sequence>
<dbReference type="PANTHER" id="PTHR31310:SF7">
    <property type="entry name" value="PA-PHOSPHATASE RELATED-FAMILY PROTEIN DDB_G0268928"/>
    <property type="match status" value="1"/>
</dbReference>
<evidence type="ECO:0000313" key="9">
    <source>
        <dbReference type="Proteomes" id="UP000317344"/>
    </source>
</evidence>
<evidence type="ECO:0000256" key="1">
    <source>
        <dbReference type="ARBA" id="ARBA00004141"/>
    </source>
</evidence>
<organism evidence="8 9">
    <name type="scientific">Tomitella fengzijianii</name>
    <dbReference type="NCBI Taxonomy" id="2597660"/>
    <lineage>
        <taxon>Bacteria</taxon>
        <taxon>Bacillati</taxon>
        <taxon>Actinomycetota</taxon>
        <taxon>Actinomycetes</taxon>
        <taxon>Mycobacteriales</taxon>
        <taxon>Tomitella</taxon>
    </lineage>
</organism>
<feature type="compositionally biased region" description="Basic residues" evidence="5">
    <location>
        <begin position="329"/>
        <end position="340"/>
    </location>
</feature>
<reference evidence="8 9" key="1">
    <citation type="submission" date="2019-07" db="EMBL/GenBank/DDBJ databases">
        <title>Tomitella cavernea sp. nov., an actinomycete isolated from soil.</title>
        <authorList>
            <person name="Cheng J."/>
        </authorList>
    </citation>
    <scope>NUCLEOTIDE SEQUENCE [LARGE SCALE GENOMIC DNA]</scope>
    <source>
        <strain evidence="8 9">HY188</strain>
    </source>
</reference>
<evidence type="ECO:0000256" key="2">
    <source>
        <dbReference type="ARBA" id="ARBA00022692"/>
    </source>
</evidence>
<feature type="transmembrane region" description="Helical" evidence="6">
    <location>
        <begin position="6"/>
        <end position="27"/>
    </location>
</feature>
<dbReference type="Proteomes" id="UP000317344">
    <property type="component" value="Chromosome"/>
</dbReference>
<dbReference type="OrthoDB" id="5241565at2"/>
<feature type="transmembrane region" description="Helical" evidence="6">
    <location>
        <begin position="114"/>
        <end position="133"/>
    </location>
</feature>
<keyword evidence="2 6" id="KW-0812">Transmembrane</keyword>
<gene>
    <name evidence="8" type="ORF">FO059_04650</name>
</gene>
<dbReference type="GO" id="GO:0016020">
    <property type="term" value="C:membrane"/>
    <property type="evidence" value="ECO:0007669"/>
    <property type="project" value="UniProtKB-SubCell"/>
</dbReference>
<evidence type="ECO:0000259" key="7">
    <source>
        <dbReference type="Pfam" id="PF14378"/>
    </source>
</evidence>
<protein>
    <submittedName>
        <fullName evidence="8">Phosphatase PAP2 family protein</fullName>
    </submittedName>
</protein>
<keyword evidence="9" id="KW-1185">Reference proteome</keyword>
<feature type="transmembrane region" description="Helical" evidence="6">
    <location>
        <begin position="48"/>
        <end position="65"/>
    </location>
</feature>
<evidence type="ECO:0000256" key="3">
    <source>
        <dbReference type="ARBA" id="ARBA00022989"/>
    </source>
</evidence>
<name>A0A516X123_9ACTN</name>
<dbReference type="PANTHER" id="PTHR31310">
    <property type="match status" value="1"/>
</dbReference>
<feature type="transmembrane region" description="Helical" evidence="6">
    <location>
        <begin position="223"/>
        <end position="244"/>
    </location>
</feature>
<dbReference type="Pfam" id="PF14378">
    <property type="entry name" value="PAP2_3"/>
    <property type="match status" value="1"/>
</dbReference>
<evidence type="ECO:0000256" key="6">
    <source>
        <dbReference type="SAM" id="Phobius"/>
    </source>
</evidence>
<dbReference type="EMBL" id="CP041765">
    <property type="protein sequence ID" value="QDQ96763.1"/>
    <property type="molecule type" value="Genomic_DNA"/>
</dbReference>
<keyword evidence="4 6" id="KW-0472">Membrane</keyword>
<dbReference type="AlphaFoldDB" id="A0A516X123"/>
<comment type="subcellular location">
    <subcellularLocation>
        <location evidence="1">Membrane</location>
        <topology evidence="1">Multi-pass membrane protein</topology>
    </subcellularLocation>
</comment>
<reference evidence="8 9" key="2">
    <citation type="submission" date="2019-07" db="EMBL/GenBank/DDBJ databases">
        <authorList>
            <person name="Huang Y."/>
        </authorList>
    </citation>
    <scope>NUCLEOTIDE SEQUENCE [LARGE SCALE GENOMIC DNA]</scope>
    <source>
        <strain evidence="8 9">HY188</strain>
    </source>
</reference>
<evidence type="ECO:0000256" key="5">
    <source>
        <dbReference type="SAM" id="MobiDB-lite"/>
    </source>
</evidence>
<feature type="transmembrane region" description="Helical" evidence="6">
    <location>
        <begin position="145"/>
        <end position="162"/>
    </location>
</feature>
<keyword evidence="3 6" id="KW-1133">Transmembrane helix</keyword>
<feature type="domain" description="Inositolphosphotransferase Aur1/Ipt1" evidence="7">
    <location>
        <begin position="82"/>
        <end position="259"/>
    </location>
</feature>
<proteinExistence type="predicted"/>
<feature type="transmembrane region" description="Helical" evidence="6">
    <location>
        <begin position="250"/>
        <end position="268"/>
    </location>
</feature>
<accession>A0A516X123</accession>
<evidence type="ECO:0000256" key="4">
    <source>
        <dbReference type="ARBA" id="ARBA00023136"/>
    </source>
</evidence>
<dbReference type="CDD" id="cd03386">
    <property type="entry name" value="PAP2_Aur1_like"/>
    <property type="match status" value="1"/>
</dbReference>
<feature type="region of interest" description="Disordered" evidence="5">
    <location>
        <begin position="278"/>
        <end position="340"/>
    </location>
</feature>